<evidence type="ECO:0000256" key="4">
    <source>
        <dbReference type="ARBA" id="ARBA00023014"/>
    </source>
</evidence>
<comment type="caution">
    <text evidence="7">The sequence shown here is derived from an EMBL/GenBank/DDBJ whole genome shotgun (WGS) entry which is preliminary data.</text>
</comment>
<dbReference type="Proteomes" id="UP001500755">
    <property type="component" value="Unassembled WGS sequence"/>
</dbReference>
<sequence length="527" mass="54659">MTRSVARSPVWKERARSGPAGSGMTLPAAPVHPEAPAGEALRAEVVVIGAGLTGLVTAHLLVRAGVDVLVLEAGGIGNLASGATTAKSTVLQGARHHEIAEALGVDTARAHLRAHVRGQEWLRGFCSAHGVPIERVPAFTVATGSGSAGDRATASVQDEYAFLRDAFLHDPVLAAYGEAYGDAGGPEAGTAPPCTGPAAGLHLRTDADTPLGRGTTIELPAQDAFDPLDVLEALADTVVAGGGRLGYGVRVSGMDRDGEVVALRTDREGTDRDEGSGAVEVQAGQVVLATGSPVFDRGRTVAQLVARRSYLCAFEYDGDLPGMYLGVGPDSRSLRTATVAGKRYLLVGGEGHRTGDEAHPRVRPQELEAWTARAFPDAQLTHAWSAQDLHPAGLVPMAEVLPGWGGRVHWAGGYAKWGMTAAPAAALRTVDRILGLPEEVTFGSPPGARTAVRALGAALAAPRALARQAGDVRVGRAAIGPACPHMGFPLTWNDAECSWDCALHGSRFTRDGARIEGPTGDDLRVGR</sequence>
<evidence type="ECO:0000313" key="7">
    <source>
        <dbReference type="EMBL" id="GAA1999835.1"/>
    </source>
</evidence>
<evidence type="ECO:0000256" key="1">
    <source>
        <dbReference type="ARBA" id="ARBA00022714"/>
    </source>
</evidence>
<dbReference type="Gene3D" id="3.30.9.10">
    <property type="entry name" value="D-Amino Acid Oxidase, subunit A, domain 2"/>
    <property type="match status" value="2"/>
</dbReference>
<keyword evidence="1" id="KW-0001">2Fe-2S</keyword>
<dbReference type="InterPro" id="IPR017941">
    <property type="entry name" value="Rieske_2Fe-2S"/>
</dbReference>
<reference evidence="7 8" key="1">
    <citation type="journal article" date="2019" name="Int. J. Syst. Evol. Microbiol.">
        <title>The Global Catalogue of Microorganisms (GCM) 10K type strain sequencing project: providing services to taxonomists for standard genome sequencing and annotation.</title>
        <authorList>
            <consortium name="The Broad Institute Genomics Platform"/>
            <consortium name="The Broad Institute Genome Sequencing Center for Infectious Disease"/>
            <person name="Wu L."/>
            <person name="Ma J."/>
        </authorList>
    </citation>
    <scope>NUCLEOTIDE SEQUENCE [LARGE SCALE GENOMIC DNA]</scope>
    <source>
        <strain evidence="7 8">JCM 14546</strain>
    </source>
</reference>
<protein>
    <submittedName>
        <fullName evidence="7">FAD-dependent oxidoreductase</fullName>
    </submittedName>
</protein>
<dbReference type="Gene3D" id="3.50.50.60">
    <property type="entry name" value="FAD/NAD(P)-binding domain"/>
    <property type="match status" value="2"/>
</dbReference>
<dbReference type="RefSeq" id="WP_344306567.1">
    <property type="nucleotide sequence ID" value="NZ_BAAANO010000004.1"/>
</dbReference>
<name>A0ABN2T6B7_9MICO</name>
<dbReference type="InterPro" id="IPR036188">
    <property type="entry name" value="FAD/NAD-bd_sf"/>
</dbReference>
<dbReference type="PANTHER" id="PTHR13847">
    <property type="entry name" value="SARCOSINE DEHYDROGENASE-RELATED"/>
    <property type="match status" value="1"/>
</dbReference>
<keyword evidence="3" id="KW-0408">Iron</keyword>
<dbReference type="Pfam" id="PF00355">
    <property type="entry name" value="Rieske"/>
    <property type="match status" value="1"/>
</dbReference>
<evidence type="ECO:0000256" key="2">
    <source>
        <dbReference type="ARBA" id="ARBA00022723"/>
    </source>
</evidence>
<dbReference type="Pfam" id="PF01266">
    <property type="entry name" value="DAO"/>
    <property type="match status" value="1"/>
</dbReference>
<gene>
    <name evidence="7" type="ORF">GCM10009755_04430</name>
</gene>
<feature type="region of interest" description="Disordered" evidence="5">
    <location>
        <begin position="187"/>
        <end position="212"/>
    </location>
</feature>
<evidence type="ECO:0000259" key="6">
    <source>
        <dbReference type="PROSITE" id="PS51296"/>
    </source>
</evidence>
<organism evidence="7 8">
    <name type="scientific">Brevibacterium samyangense</name>
    <dbReference type="NCBI Taxonomy" id="366888"/>
    <lineage>
        <taxon>Bacteria</taxon>
        <taxon>Bacillati</taxon>
        <taxon>Actinomycetota</taxon>
        <taxon>Actinomycetes</taxon>
        <taxon>Micrococcales</taxon>
        <taxon>Brevibacteriaceae</taxon>
        <taxon>Brevibacterium</taxon>
    </lineage>
</organism>
<dbReference type="SUPFAM" id="SSF50022">
    <property type="entry name" value="ISP domain"/>
    <property type="match status" value="1"/>
</dbReference>
<dbReference type="EMBL" id="BAAANO010000004">
    <property type="protein sequence ID" value="GAA1999835.1"/>
    <property type="molecule type" value="Genomic_DNA"/>
</dbReference>
<dbReference type="InterPro" id="IPR006076">
    <property type="entry name" value="FAD-dep_OxRdtase"/>
</dbReference>
<dbReference type="SUPFAM" id="SSF51971">
    <property type="entry name" value="Nucleotide-binding domain"/>
    <property type="match status" value="1"/>
</dbReference>
<keyword evidence="2" id="KW-0479">Metal-binding</keyword>
<proteinExistence type="predicted"/>
<keyword evidence="8" id="KW-1185">Reference proteome</keyword>
<evidence type="ECO:0000256" key="3">
    <source>
        <dbReference type="ARBA" id="ARBA00023004"/>
    </source>
</evidence>
<accession>A0ABN2T6B7</accession>
<keyword evidence="4" id="KW-0411">Iron-sulfur</keyword>
<evidence type="ECO:0000256" key="5">
    <source>
        <dbReference type="SAM" id="MobiDB-lite"/>
    </source>
</evidence>
<feature type="region of interest" description="Disordered" evidence="5">
    <location>
        <begin position="1"/>
        <end position="31"/>
    </location>
</feature>
<dbReference type="PANTHER" id="PTHR13847:SF274">
    <property type="entry name" value="RIESKE 2FE-2S IRON-SULFUR PROTEIN YHFW-RELATED"/>
    <property type="match status" value="1"/>
</dbReference>
<dbReference type="Gene3D" id="2.102.10.10">
    <property type="entry name" value="Rieske [2Fe-2S] iron-sulphur domain"/>
    <property type="match status" value="1"/>
</dbReference>
<dbReference type="InterPro" id="IPR036922">
    <property type="entry name" value="Rieske_2Fe-2S_sf"/>
</dbReference>
<feature type="compositionally biased region" description="Low complexity" evidence="5">
    <location>
        <begin position="188"/>
        <end position="200"/>
    </location>
</feature>
<dbReference type="PROSITE" id="PS51296">
    <property type="entry name" value="RIESKE"/>
    <property type="match status" value="1"/>
</dbReference>
<evidence type="ECO:0000313" key="8">
    <source>
        <dbReference type="Proteomes" id="UP001500755"/>
    </source>
</evidence>
<feature type="domain" description="Rieske" evidence="6">
    <location>
        <begin position="478"/>
        <end position="527"/>
    </location>
</feature>